<dbReference type="Proteomes" id="UP000004699">
    <property type="component" value="Unassembled WGS sequence"/>
</dbReference>
<protein>
    <submittedName>
        <fullName evidence="1">Uncharacterized protein</fullName>
    </submittedName>
</protein>
<accession>B8KSF6</accession>
<sequence>MAFRFVVPKRPLAKCHLFAPPVSVVRDPVIGNTVIDRN</sequence>
<organism evidence="1 2">
    <name type="scientific">Luminiphilus syltensis NOR5-1B</name>
    <dbReference type="NCBI Taxonomy" id="565045"/>
    <lineage>
        <taxon>Bacteria</taxon>
        <taxon>Pseudomonadati</taxon>
        <taxon>Pseudomonadota</taxon>
        <taxon>Gammaproteobacteria</taxon>
        <taxon>Cellvibrionales</taxon>
        <taxon>Halieaceae</taxon>
        <taxon>Luminiphilus</taxon>
    </lineage>
</organism>
<name>B8KSF6_9GAMM</name>
<gene>
    <name evidence="1" type="ORF">NOR51B_1532</name>
</gene>
<dbReference type="STRING" id="565045.NOR51B_1532"/>
<evidence type="ECO:0000313" key="2">
    <source>
        <dbReference type="Proteomes" id="UP000004699"/>
    </source>
</evidence>
<dbReference type="HOGENOM" id="CLU_3329712_0_0_6"/>
<proteinExistence type="predicted"/>
<keyword evidence="2" id="KW-1185">Reference proteome</keyword>
<reference evidence="2" key="1">
    <citation type="journal article" date="2013" name="BMC Microbiol.">
        <title>Taxonomy and evolution of bacteriochlorophyll a-containing members of the OM60/NOR5 clade of marine gammaproteobacteria: description of Luminiphilus syltensis gen. nov., sp. nov., reclassification of Haliea rubra as Pseudohaliea rubra gen. nov., comb. nov., and emendation of Chromatocurvus halotolerans.</title>
        <authorList>
            <person name="Spring S."/>
            <person name="Riedel T."/>
            <person name="Sproer C."/>
            <person name="Yan S."/>
            <person name="Harder J."/>
            <person name="Fuchs B.M."/>
        </authorList>
    </citation>
    <scope>NUCLEOTIDE SEQUENCE [LARGE SCALE GENOMIC DNA]</scope>
    <source>
        <strain evidence="2">NOR51-B</strain>
    </source>
</reference>
<dbReference type="AlphaFoldDB" id="B8KSF6"/>
<evidence type="ECO:0000313" key="1">
    <source>
        <dbReference type="EMBL" id="EED35586.1"/>
    </source>
</evidence>
<dbReference type="EMBL" id="DS999411">
    <property type="protein sequence ID" value="EED35586.1"/>
    <property type="molecule type" value="Genomic_DNA"/>
</dbReference>